<feature type="transmembrane region" description="Helical" evidence="2">
    <location>
        <begin position="226"/>
        <end position="245"/>
    </location>
</feature>
<keyword evidence="2" id="KW-1133">Transmembrane helix</keyword>
<dbReference type="EMBL" id="DWYG01000162">
    <property type="protein sequence ID" value="HJB42718.1"/>
    <property type="molecule type" value="Genomic_DNA"/>
</dbReference>
<dbReference type="Proteomes" id="UP000886803">
    <property type="component" value="Unassembled WGS sequence"/>
</dbReference>
<proteinExistence type="inferred from homology"/>
<feature type="transmembrane region" description="Helical" evidence="2">
    <location>
        <begin position="164"/>
        <end position="186"/>
    </location>
</feature>
<reference evidence="4" key="1">
    <citation type="journal article" date="2021" name="PeerJ">
        <title>Extensive microbial diversity within the chicken gut microbiome revealed by metagenomics and culture.</title>
        <authorList>
            <person name="Gilroy R."/>
            <person name="Ravi A."/>
            <person name="Getino M."/>
            <person name="Pursley I."/>
            <person name="Horton D.L."/>
            <person name="Alikhan N.F."/>
            <person name="Baker D."/>
            <person name="Gharbi K."/>
            <person name="Hall N."/>
            <person name="Watson M."/>
            <person name="Adriaenssens E.M."/>
            <person name="Foster-Nyarko E."/>
            <person name="Jarju S."/>
            <person name="Secka A."/>
            <person name="Antonio M."/>
            <person name="Oren A."/>
            <person name="Chaudhuri R.R."/>
            <person name="La Ragione R."/>
            <person name="Hildebrand F."/>
            <person name="Pallen M.J."/>
        </authorList>
    </citation>
    <scope>NUCLEOTIDE SEQUENCE</scope>
    <source>
        <strain evidence="4">ChiBcec8-13705</strain>
    </source>
</reference>
<feature type="transmembrane region" description="Helical" evidence="2">
    <location>
        <begin position="139"/>
        <end position="157"/>
    </location>
</feature>
<feature type="domain" description="EamA" evidence="3">
    <location>
        <begin position="138"/>
        <end position="263"/>
    </location>
</feature>
<keyword evidence="2" id="KW-0812">Transmembrane</keyword>
<evidence type="ECO:0000313" key="4">
    <source>
        <dbReference type="EMBL" id="HJB42718.1"/>
    </source>
</evidence>
<comment type="similarity">
    <text evidence="1">Belongs to the EamA transporter family.</text>
</comment>
<gene>
    <name evidence="4" type="ORF">H9945_09495</name>
</gene>
<dbReference type="InterPro" id="IPR037185">
    <property type="entry name" value="EmrE-like"/>
</dbReference>
<feature type="transmembrane region" description="Helical" evidence="2">
    <location>
        <begin position="33"/>
        <end position="52"/>
    </location>
</feature>
<dbReference type="AlphaFoldDB" id="A0A9D2M890"/>
<name>A0A9D2M890_9FIRM</name>
<protein>
    <submittedName>
        <fullName evidence="4">EamA family transporter</fullName>
    </submittedName>
</protein>
<feature type="transmembrane region" description="Helical" evidence="2">
    <location>
        <begin position="114"/>
        <end position="133"/>
    </location>
</feature>
<feature type="domain" description="EamA" evidence="3">
    <location>
        <begin position="8"/>
        <end position="132"/>
    </location>
</feature>
<reference evidence="4" key="2">
    <citation type="submission" date="2021-04" db="EMBL/GenBank/DDBJ databases">
        <authorList>
            <person name="Gilroy R."/>
        </authorList>
    </citation>
    <scope>NUCLEOTIDE SEQUENCE</scope>
    <source>
        <strain evidence="4">ChiBcec8-13705</strain>
    </source>
</reference>
<organism evidence="4 5">
    <name type="scientific">Candidatus Gemmiger avicola</name>
    <dbReference type="NCBI Taxonomy" id="2838605"/>
    <lineage>
        <taxon>Bacteria</taxon>
        <taxon>Bacillati</taxon>
        <taxon>Bacillota</taxon>
        <taxon>Clostridia</taxon>
        <taxon>Eubacteriales</taxon>
        <taxon>Gemmiger</taxon>
    </lineage>
</organism>
<feature type="transmembrane region" description="Helical" evidence="2">
    <location>
        <begin position="87"/>
        <end position="107"/>
    </location>
</feature>
<feature type="transmembrane region" description="Helical" evidence="2">
    <location>
        <begin position="192"/>
        <end position="214"/>
    </location>
</feature>
<dbReference type="InterPro" id="IPR000620">
    <property type="entry name" value="EamA_dom"/>
</dbReference>
<keyword evidence="2" id="KW-0472">Membrane</keyword>
<comment type="caution">
    <text evidence="4">The sequence shown here is derived from an EMBL/GenBank/DDBJ whole genome shotgun (WGS) entry which is preliminary data.</text>
</comment>
<feature type="transmembrane region" description="Helical" evidence="2">
    <location>
        <begin position="251"/>
        <end position="273"/>
    </location>
</feature>
<dbReference type="Pfam" id="PF00892">
    <property type="entry name" value="EamA"/>
    <property type="match status" value="2"/>
</dbReference>
<evidence type="ECO:0000256" key="2">
    <source>
        <dbReference type="SAM" id="Phobius"/>
    </source>
</evidence>
<evidence type="ECO:0000313" key="5">
    <source>
        <dbReference type="Proteomes" id="UP000886803"/>
    </source>
</evidence>
<feature type="transmembrane region" description="Helical" evidence="2">
    <location>
        <begin position="64"/>
        <end position="81"/>
    </location>
</feature>
<dbReference type="GO" id="GO:0016020">
    <property type="term" value="C:membrane"/>
    <property type="evidence" value="ECO:0007669"/>
    <property type="project" value="InterPro"/>
</dbReference>
<sequence length="286" mass="29254">MEKNKLAGAAQVLAAALLWSSAGLLIRGVDCSTFWLLCIRSGAAALVLAPGLRALRGKKIGVNGWLAIWLYAAFMFAFAMATKLAGASQAVAGQYTAPLFIYSASVLRRKTRVRLSNLAPMLCIAAGCVLSLVAGGVSFLTLLPLSCGVLFPLYSAFLRRAGDLPAGAVNCLGNLACALLALPFALTAPLPAVGGAALIAIAGMAVNGLGYTLYARGARQVDSLTAVMLCLAEPVLNPVWVFLFLGEAPSAVGLASLLLILAGGALDVVIAALRSAGGLRRAGQRG</sequence>
<evidence type="ECO:0000256" key="1">
    <source>
        <dbReference type="ARBA" id="ARBA00007362"/>
    </source>
</evidence>
<accession>A0A9D2M890</accession>
<dbReference type="SUPFAM" id="SSF103481">
    <property type="entry name" value="Multidrug resistance efflux transporter EmrE"/>
    <property type="match status" value="2"/>
</dbReference>
<evidence type="ECO:0000259" key="3">
    <source>
        <dbReference type="Pfam" id="PF00892"/>
    </source>
</evidence>